<evidence type="ECO:0000259" key="1">
    <source>
        <dbReference type="Pfam" id="PF00188"/>
    </source>
</evidence>
<dbReference type="InterPro" id="IPR014044">
    <property type="entry name" value="CAP_dom"/>
</dbReference>
<protein>
    <submittedName>
        <fullName evidence="2">CAP domain-containing protein</fullName>
    </submittedName>
</protein>
<gene>
    <name evidence="2" type="ORF">EMQ25_10310</name>
</gene>
<feature type="domain" description="SCP" evidence="1">
    <location>
        <begin position="79"/>
        <end position="191"/>
    </location>
</feature>
<dbReference type="Gene3D" id="3.40.33.10">
    <property type="entry name" value="CAP"/>
    <property type="match status" value="1"/>
</dbReference>
<dbReference type="PANTHER" id="PTHR31157">
    <property type="entry name" value="SCP DOMAIN-CONTAINING PROTEIN"/>
    <property type="match status" value="1"/>
</dbReference>
<organism evidence="2 3">
    <name type="scientific">Arsenicitalea aurantiaca</name>
    <dbReference type="NCBI Taxonomy" id="1783274"/>
    <lineage>
        <taxon>Bacteria</taxon>
        <taxon>Pseudomonadati</taxon>
        <taxon>Pseudomonadota</taxon>
        <taxon>Alphaproteobacteria</taxon>
        <taxon>Hyphomicrobiales</taxon>
        <taxon>Devosiaceae</taxon>
        <taxon>Arsenicitalea</taxon>
    </lineage>
</organism>
<dbReference type="CDD" id="cd05379">
    <property type="entry name" value="CAP_bacterial"/>
    <property type="match status" value="1"/>
</dbReference>
<accession>A0A433XAZ5</accession>
<sequence length="204" mass="21595">MSRPVGRSPCSSPCSPTCWPPMTLPDPAAPIVPAATSLSRRTVLMLGGAALLAACSPTMPRIETRTPPGQLSVATMTQTINAVRRANGAPALAYNAQLASAARFQAERMASRDTLSHDLGTTLRQRVTEAGYLGAVGENVAAGHKTLEHAIEGWLNSPSHRFTLLSPNFVEFGLATANTAEGTRSRYGTFWALVMGGSFDAWRA</sequence>
<evidence type="ECO:0000313" key="3">
    <source>
        <dbReference type="Proteomes" id="UP000281547"/>
    </source>
</evidence>
<evidence type="ECO:0000313" key="2">
    <source>
        <dbReference type="EMBL" id="RUT31245.1"/>
    </source>
</evidence>
<comment type="caution">
    <text evidence="2">The sequence shown here is derived from an EMBL/GenBank/DDBJ whole genome shotgun (WGS) entry which is preliminary data.</text>
</comment>
<reference evidence="2 3" key="1">
    <citation type="journal article" date="2016" name="Int. J. Syst. Evol. Microbiol.">
        <title>Arsenicitalea aurantiaca gen. nov., sp. nov., a new member of the family Hyphomicrobiaceae, isolated from high-arsenic sediment.</title>
        <authorList>
            <person name="Mu Y."/>
            <person name="Zhou L."/>
            <person name="Zeng X.C."/>
            <person name="Liu L."/>
            <person name="Pan Y."/>
            <person name="Chen X."/>
            <person name="Wang J."/>
            <person name="Li S."/>
            <person name="Li W.J."/>
            <person name="Wang Y."/>
        </authorList>
    </citation>
    <scope>NUCLEOTIDE SEQUENCE [LARGE SCALE GENOMIC DNA]</scope>
    <source>
        <strain evidence="2 3">42-50</strain>
    </source>
</reference>
<dbReference type="PANTHER" id="PTHR31157:SF1">
    <property type="entry name" value="SCP DOMAIN-CONTAINING PROTEIN"/>
    <property type="match status" value="1"/>
</dbReference>
<dbReference type="InterPro" id="IPR035940">
    <property type="entry name" value="CAP_sf"/>
</dbReference>
<dbReference type="Pfam" id="PF00188">
    <property type="entry name" value="CAP"/>
    <property type="match status" value="1"/>
</dbReference>
<keyword evidence="3" id="KW-1185">Reference proteome</keyword>
<dbReference type="SUPFAM" id="SSF55797">
    <property type="entry name" value="PR-1-like"/>
    <property type="match status" value="1"/>
</dbReference>
<dbReference type="EMBL" id="RZNJ01000003">
    <property type="protein sequence ID" value="RUT31245.1"/>
    <property type="molecule type" value="Genomic_DNA"/>
</dbReference>
<dbReference type="Proteomes" id="UP000281547">
    <property type="component" value="Unassembled WGS sequence"/>
</dbReference>
<name>A0A433XAZ5_9HYPH</name>
<proteinExistence type="predicted"/>
<dbReference type="AlphaFoldDB" id="A0A433XAZ5"/>